<protein>
    <submittedName>
        <fullName evidence="3">Uncharacterized protein</fullName>
    </submittedName>
</protein>
<evidence type="ECO:0000313" key="3">
    <source>
        <dbReference type="EMBL" id="GJU10615.1"/>
    </source>
</evidence>
<feature type="compositionally biased region" description="Pro residues" evidence="2">
    <location>
        <begin position="164"/>
        <end position="180"/>
    </location>
</feature>
<evidence type="ECO:0000256" key="1">
    <source>
        <dbReference type="SAM" id="Coils"/>
    </source>
</evidence>
<feature type="coiled-coil region" evidence="1">
    <location>
        <begin position="45"/>
        <end position="79"/>
    </location>
</feature>
<proteinExistence type="predicted"/>
<gene>
    <name evidence="3" type="ORF">Tco_1133011</name>
</gene>
<keyword evidence="4" id="KW-1185">Reference proteome</keyword>
<reference evidence="3" key="1">
    <citation type="journal article" date="2022" name="Int. J. Mol. Sci.">
        <title>Draft Genome of Tanacetum Coccineum: Genomic Comparison of Closely Related Tanacetum-Family Plants.</title>
        <authorList>
            <person name="Yamashiro T."/>
            <person name="Shiraishi A."/>
            <person name="Nakayama K."/>
            <person name="Satake H."/>
        </authorList>
    </citation>
    <scope>NUCLEOTIDE SEQUENCE</scope>
</reference>
<accession>A0ABQ5JEW9</accession>
<name>A0ABQ5JEW9_9ASTR</name>
<dbReference type="EMBL" id="BQNB010021843">
    <property type="protein sequence ID" value="GJU10615.1"/>
    <property type="molecule type" value="Genomic_DNA"/>
</dbReference>
<feature type="region of interest" description="Disordered" evidence="2">
    <location>
        <begin position="153"/>
        <end position="228"/>
    </location>
</feature>
<evidence type="ECO:0000256" key="2">
    <source>
        <dbReference type="SAM" id="MobiDB-lite"/>
    </source>
</evidence>
<organism evidence="3 4">
    <name type="scientific">Tanacetum coccineum</name>
    <dbReference type="NCBI Taxonomy" id="301880"/>
    <lineage>
        <taxon>Eukaryota</taxon>
        <taxon>Viridiplantae</taxon>
        <taxon>Streptophyta</taxon>
        <taxon>Embryophyta</taxon>
        <taxon>Tracheophyta</taxon>
        <taxon>Spermatophyta</taxon>
        <taxon>Magnoliopsida</taxon>
        <taxon>eudicotyledons</taxon>
        <taxon>Gunneridae</taxon>
        <taxon>Pentapetalae</taxon>
        <taxon>asterids</taxon>
        <taxon>campanulids</taxon>
        <taxon>Asterales</taxon>
        <taxon>Asteraceae</taxon>
        <taxon>Asteroideae</taxon>
        <taxon>Anthemideae</taxon>
        <taxon>Anthemidinae</taxon>
        <taxon>Tanacetum</taxon>
    </lineage>
</organism>
<feature type="compositionally biased region" description="Polar residues" evidence="2">
    <location>
        <begin position="213"/>
        <end position="228"/>
    </location>
</feature>
<dbReference type="Proteomes" id="UP001151760">
    <property type="component" value="Unassembled WGS sequence"/>
</dbReference>
<feature type="compositionally biased region" description="Basic and acidic residues" evidence="2">
    <location>
        <begin position="153"/>
        <end position="162"/>
    </location>
</feature>
<sequence length="228" mass="24886">MVTVPIHQDTLSVPLMTTPIIDLTISQLASTTIQASIPTSTATRIGELEQYMADLVEENQALEERLDKQGHRMYQLENQDLSGMIKEQTKEAPLHARFKDLPTSDMKEILLQRMLEENYNKGHEDHKMAYEALQTSILRDEREQFDADKAEKLKKIKGKQDSPKTPPKSPPPPPPPPPPSGTSGASGTTGASDSAQNPLPPPPHPTTHHDDQSQGSAAPGSSKTAAST</sequence>
<feature type="compositionally biased region" description="Low complexity" evidence="2">
    <location>
        <begin position="181"/>
        <end position="192"/>
    </location>
</feature>
<reference evidence="3" key="2">
    <citation type="submission" date="2022-01" db="EMBL/GenBank/DDBJ databases">
        <authorList>
            <person name="Yamashiro T."/>
            <person name="Shiraishi A."/>
            <person name="Satake H."/>
            <person name="Nakayama K."/>
        </authorList>
    </citation>
    <scope>NUCLEOTIDE SEQUENCE</scope>
</reference>
<keyword evidence="1" id="KW-0175">Coiled coil</keyword>
<comment type="caution">
    <text evidence="3">The sequence shown here is derived from an EMBL/GenBank/DDBJ whole genome shotgun (WGS) entry which is preliminary data.</text>
</comment>
<evidence type="ECO:0000313" key="4">
    <source>
        <dbReference type="Proteomes" id="UP001151760"/>
    </source>
</evidence>